<evidence type="ECO:0000313" key="3">
    <source>
        <dbReference type="Proteomes" id="UP000307768"/>
    </source>
</evidence>
<dbReference type="Proteomes" id="UP000307768">
    <property type="component" value="Unassembled WGS sequence"/>
</dbReference>
<gene>
    <name evidence="2" type="ORF">FE697_000325</name>
</gene>
<evidence type="ECO:0000256" key="1">
    <source>
        <dbReference type="SAM" id="Phobius"/>
    </source>
</evidence>
<sequence>MPAADTTRALTRLRARVVAATLVAAVVAAGVIVFAGIAVHSVVMQARAERLATTEPHETATYLGIEDHGSDGAGITFSLAEDEFVRLGDGHVVALWHPEFPVGDVYPEIDDQIEVVVFPGQDRAFLVDELPPPDHALWQRIVDWLFRIAAALMFFGFLLAVAYAAVRLTLGFSPLALPSLLRGRELSTAVLVDYARPRSPNVVLLTATVGGAAYQWEARVASDLPPRIGDTLHLAGHPRTGGWIVAWNDDTRLVPVGRVQATDAEVVHP</sequence>
<protein>
    <submittedName>
        <fullName evidence="2">Uncharacterized protein</fullName>
    </submittedName>
</protein>
<comment type="caution">
    <text evidence="2">The sequence shown here is derived from an EMBL/GenBank/DDBJ whole genome shotgun (WGS) entry which is preliminary data.</text>
</comment>
<feature type="transmembrane region" description="Helical" evidence="1">
    <location>
        <begin position="144"/>
        <end position="166"/>
    </location>
</feature>
<keyword evidence="1" id="KW-0812">Transmembrane</keyword>
<evidence type="ECO:0000313" key="2">
    <source>
        <dbReference type="EMBL" id="KAA1424417.1"/>
    </source>
</evidence>
<feature type="transmembrane region" description="Helical" evidence="1">
    <location>
        <begin position="17"/>
        <end position="39"/>
    </location>
</feature>
<dbReference type="OrthoDB" id="3834926at2"/>
<keyword evidence="1" id="KW-0472">Membrane</keyword>
<dbReference type="AlphaFoldDB" id="A0A5Q6S218"/>
<dbReference type="EMBL" id="VDFQ02000001">
    <property type="protein sequence ID" value="KAA1424417.1"/>
    <property type="molecule type" value="Genomic_DNA"/>
</dbReference>
<dbReference type="RefSeq" id="WP_149767212.1">
    <property type="nucleotide sequence ID" value="NZ_VDFQ02000001.1"/>
</dbReference>
<keyword evidence="1" id="KW-1133">Transmembrane helix</keyword>
<accession>A0A5Q6S218</accession>
<name>A0A5Q6S218_9ACTN</name>
<proteinExistence type="predicted"/>
<reference evidence="2 3" key="1">
    <citation type="submission" date="2019-09" db="EMBL/GenBank/DDBJ databases">
        <title>Mumia zhuanghuii sp. nov. isolated from the intestinal contents of plateau pika (Ochotona curzoniae) in the Qinghai-Tibet plateau of China.</title>
        <authorList>
            <person name="Tian Z."/>
        </authorList>
    </citation>
    <scope>NUCLEOTIDE SEQUENCE [LARGE SCALE GENOMIC DNA]</scope>
    <source>
        <strain evidence="3">350</strain>
    </source>
</reference>
<organism evidence="2 3">
    <name type="scientific">Mumia zhuanghuii</name>
    <dbReference type="NCBI Taxonomy" id="2585211"/>
    <lineage>
        <taxon>Bacteria</taxon>
        <taxon>Bacillati</taxon>
        <taxon>Actinomycetota</taxon>
        <taxon>Actinomycetes</taxon>
        <taxon>Propionibacteriales</taxon>
        <taxon>Nocardioidaceae</taxon>
        <taxon>Mumia</taxon>
    </lineage>
</organism>